<organism evidence="2 3">
    <name type="scientific">Coffea arabica</name>
    <name type="common">Arabian coffee</name>
    <dbReference type="NCBI Taxonomy" id="13443"/>
    <lineage>
        <taxon>Eukaryota</taxon>
        <taxon>Viridiplantae</taxon>
        <taxon>Streptophyta</taxon>
        <taxon>Embryophyta</taxon>
        <taxon>Tracheophyta</taxon>
        <taxon>Spermatophyta</taxon>
        <taxon>Magnoliopsida</taxon>
        <taxon>eudicotyledons</taxon>
        <taxon>Gunneridae</taxon>
        <taxon>Pentapetalae</taxon>
        <taxon>asterids</taxon>
        <taxon>lamiids</taxon>
        <taxon>Gentianales</taxon>
        <taxon>Rubiaceae</taxon>
        <taxon>Ixoroideae</taxon>
        <taxon>Gardenieae complex</taxon>
        <taxon>Bertiereae - Coffeeae clade</taxon>
        <taxon>Coffeeae</taxon>
        <taxon>Coffea</taxon>
    </lineage>
</organism>
<name>A0ABM4VH32_COFAR</name>
<dbReference type="InterPro" id="IPR036691">
    <property type="entry name" value="Endo/exonu/phosph_ase_sf"/>
</dbReference>
<gene>
    <name evidence="3" type="primary">LOC140013454</name>
</gene>
<dbReference type="PANTHER" id="PTHR33116:SF86">
    <property type="entry name" value="REVERSE TRANSCRIPTASE DOMAIN-CONTAINING PROTEIN"/>
    <property type="match status" value="1"/>
</dbReference>
<sequence>MRAMLWNYRGAVRSLTAPQLKEAIRLHSPSLVFLFETKNSKNFMNKVKAKIGFENIFVVDPVEKAGVLTLFWKKELEVKNILFSDFSIEVKIGEGKSKDTWCCGQEAEELWILLEIYGKTSWQMINTNKSSVFFSKNVGKDHKNMMLQKLNHMRSVTQSKYLGLPVVIGRSKLQVFQYIKDILCGKLNDWKVCKLPKKLCQEMSKEMARYWWGATKEEKKIHWTRAPIWTMRKKPNDSWMWQSILQSRELLKEGLRERIGDGKTVHMWKDKWLLGKGSGLIKPRRDNEEIVERVSEVIVDGKWNKELLEKVCNEEDVKEILKIPLSLEGGKDRIYWCHSSTEVYTVKLGYMVARGQNKEKKRRNKEEASNSSRNEEQTRIWRMLWGMNIKHKLKHFIWKSLKRILPVNEVNRRRTEIGDPMCKVCGNQVEMLEHMMFFCENAKEIWRRAPISWYGLECFQENFWLW</sequence>
<dbReference type="Pfam" id="PF13966">
    <property type="entry name" value="zf-RVT"/>
    <property type="match status" value="1"/>
</dbReference>
<protein>
    <recommendedName>
        <fullName evidence="1">Reverse transcriptase zinc-binding domain-containing protein</fullName>
    </recommendedName>
</protein>
<dbReference type="Gene3D" id="3.60.10.10">
    <property type="entry name" value="Endonuclease/exonuclease/phosphatase"/>
    <property type="match status" value="1"/>
</dbReference>
<evidence type="ECO:0000259" key="1">
    <source>
        <dbReference type="Pfam" id="PF13966"/>
    </source>
</evidence>
<dbReference type="InterPro" id="IPR026960">
    <property type="entry name" value="RVT-Znf"/>
</dbReference>
<evidence type="ECO:0000313" key="2">
    <source>
        <dbReference type="Proteomes" id="UP001652660"/>
    </source>
</evidence>
<dbReference type="Proteomes" id="UP001652660">
    <property type="component" value="Chromosome 8c"/>
</dbReference>
<dbReference type="GeneID" id="140013454"/>
<feature type="domain" description="Reverse transcriptase zinc-binding" evidence="1">
    <location>
        <begin position="373"/>
        <end position="446"/>
    </location>
</feature>
<dbReference type="PANTHER" id="PTHR33116">
    <property type="entry name" value="REVERSE TRANSCRIPTASE ZINC-BINDING DOMAIN-CONTAINING PROTEIN-RELATED-RELATED"/>
    <property type="match status" value="1"/>
</dbReference>
<dbReference type="RefSeq" id="XP_071918840.1">
    <property type="nucleotide sequence ID" value="XM_072062739.1"/>
</dbReference>
<proteinExistence type="predicted"/>
<keyword evidence="2" id="KW-1185">Reference proteome</keyword>
<reference evidence="3" key="1">
    <citation type="submission" date="2025-08" db="UniProtKB">
        <authorList>
            <consortium name="RefSeq"/>
        </authorList>
    </citation>
    <scope>IDENTIFICATION</scope>
    <source>
        <tissue evidence="3">Leaves</tissue>
    </source>
</reference>
<evidence type="ECO:0000313" key="3">
    <source>
        <dbReference type="RefSeq" id="XP_071918840.1"/>
    </source>
</evidence>
<accession>A0ABM4VH32</accession>